<evidence type="ECO:0000313" key="2">
    <source>
        <dbReference type="Proteomes" id="UP000187209"/>
    </source>
</evidence>
<dbReference type="AlphaFoldDB" id="A0A1R2D0E5"/>
<proteinExistence type="predicted"/>
<organism evidence="1 2">
    <name type="scientific">Stentor coeruleus</name>
    <dbReference type="NCBI Taxonomy" id="5963"/>
    <lineage>
        <taxon>Eukaryota</taxon>
        <taxon>Sar</taxon>
        <taxon>Alveolata</taxon>
        <taxon>Ciliophora</taxon>
        <taxon>Postciliodesmatophora</taxon>
        <taxon>Heterotrichea</taxon>
        <taxon>Heterotrichida</taxon>
        <taxon>Stentoridae</taxon>
        <taxon>Stentor</taxon>
    </lineage>
</organism>
<dbReference type="EMBL" id="MPUH01000022">
    <property type="protein sequence ID" value="OMJ94690.1"/>
    <property type="molecule type" value="Genomic_DNA"/>
</dbReference>
<accession>A0A1R2D0E5</accession>
<comment type="caution">
    <text evidence="1">The sequence shown here is derived from an EMBL/GenBank/DDBJ whole genome shotgun (WGS) entry which is preliminary data.</text>
</comment>
<protein>
    <submittedName>
        <fullName evidence="1">Uncharacterized protein</fullName>
    </submittedName>
</protein>
<evidence type="ECO:0000313" key="1">
    <source>
        <dbReference type="EMBL" id="OMJ94690.1"/>
    </source>
</evidence>
<gene>
    <name evidence="1" type="ORF">SteCoe_2026</name>
</gene>
<reference evidence="1 2" key="1">
    <citation type="submission" date="2016-11" db="EMBL/GenBank/DDBJ databases">
        <title>The macronuclear genome of Stentor coeruleus: a giant cell with tiny introns.</title>
        <authorList>
            <person name="Slabodnick M."/>
            <person name="Ruby J.G."/>
            <person name="Reiff S.B."/>
            <person name="Swart E.C."/>
            <person name="Gosai S."/>
            <person name="Prabakaran S."/>
            <person name="Witkowska E."/>
            <person name="Larue G.E."/>
            <person name="Fisher S."/>
            <person name="Freeman R.M."/>
            <person name="Gunawardena J."/>
            <person name="Chu W."/>
            <person name="Stover N.A."/>
            <person name="Gregory B.D."/>
            <person name="Nowacki M."/>
            <person name="Derisi J."/>
            <person name="Roy S.W."/>
            <person name="Marshall W.F."/>
            <person name="Sood P."/>
        </authorList>
    </citation>
    <scope>NUCLEOTIDE SEQUENCE [LARGE SCALE GENOMIC DNA]</scope>
    <source>
        <strain evidence="1">WM001</strain>
    </source>
</reference>
<name>A0A1R2D0E5_9CILI</name>
<dbReference type="Proteomes" id="UP000187209">
    <property type="component" value="Unassembled WGS sequence"/>
</dbReference>
<sequence length="320" mass="36891">MTENFKLAQILNRPANDYLTCRGFNMAREFEAGIQGLLLAIASGILESLIFAQKTDSCNLFYWKKFETTTMQNAKDSGWSAPFLENLLNQISSGTADINTYNKAVKTNAEDESNQILTMSCYLLSIFESVDEETILSFFPKLSETLNLKIKIHSDTEPQRYYYNKDSNYLRISLLKKNNGSYCILYKSSPENYYKDRQMNKKKINMSQIESLITEALSFTDSCQLTLEEIEKIKSIYSDLRKMSPKLYDFEEKLMKACNFYLVYNTKCASCSNKTWFQLNCGCFMCQSCGKNHYLMSQCSTCNAVLTSRDMEIIQKMQSN</sequence>
<keyword evidence="2" id="KW-1185">Reference proteome</keyword>